<dbReference type="RefSeq" id="WP_110309769.1">
    <property type="nucleotide sequence ID" value="NZ_QICL01000004.1"/>
</dbReference>
<dbReference type="AlphaFoldDB" id="A0A2V3PTF5"/>
<dbReference type="OrthoDB" id="1433518at2"/>
<dbReference type="EMBL" id="QICL01000004">
    <property type="protein sequence ID" value="PXV66811.1"/>
    <property type="molecule type" value="Genomic_DNA"/>
</dbReference>
<proteinExistence type="predicted"/>
<name>A0A2V3PTF5_9BACT</name>
<reference evidence="1 2" key="1">
    <citation type="submission" date="2018-03" db="EMBL/GenBank/DDBJ databases">
        <title>Genomic Encyclopedia of Archaeal and Bacterial Type Strains, Phase II (KMG-II): from individual species to whole genera.</title>
        <authorList>
            <person name="Goeker M."/>
        </authorList>
    </citation>
    <scope>NUCLEOTIDE SEQUENCE [LARGE SCALE GENOMIC DNA]</scope>
    <source>
        <strain evidence="1 2">DSM 100214</strain>
    </source>
</reference>
<sequence>MKNEDVRSESINEIELSREILDKLSVFNIIYAEFAEAGAMGCCGEVLFYTIENSLLMCYKTDLFKDENTYAQAKRLLFKYSENKSLNYYYGGVGNHVFINKDVSLIIRDEHFVYRTGNKEYDIYSSVRGVFISVVYAMQNPKN</sequence>
<organism evidence="1 2">
    <name type="scientific">Dysgonomonas alginatilytica</name>
    <dbReference type="NCBI Taxonomy" id="1605892"/>
    <lineage>
        <taxon>Bacteria</taxon>
        <taxon>Pseudomonadati</taxon>
        <taxon>Bacteroidota</taxon>
        <taxon>Bacteroidia</taxon>
        <taxon>Bacteroidales</taxon>
        <taxon>Dysgonomonadaceae</taxon>
        <taxon>Dysgonomonas</taxon>
    </lineage>
</organism>
<dbReference type="Proteomes" id="UP000247973">
    <property type="component" value="Unassembled WGS sequence"/>
</dbReference>
<evidence type="ECO:0000313" key="1">
    <source>
        <dbReference type="EMBL" id="PXV66811.1"/>
    </source>
</evidence>
<gene>
    <name evidence="1" type="ORF">CLV62_10471</name>
</gene>
<evidence type="ECO:0000313" key="2">
    <source>
        <dbReference type="Proteomes" id="UP000247973"/>
    </source>
</evidence>
<protein>
    <submittedName>
        <fullName evidence="1">Uncharacterized protein</fullName>
    </submittedName>
</protein>
<accession>A0A2V3PTF5</accession>
<keyword evidence="2" id="KW-1185">Reference proteome</keyword>
<comment type="caution">
    <text evidence="1">The sequence shown here is derived from an EMBL/GenBank/DDBJ whole genome shotgun (WGS) entry which is preliminary data.</text>
</comment>